<dbReference type="Proteomes" id="UP000008851">
    <property type="component" value="Chromosome"/>
</dbReference>
<accession>G7TJ63</accession>
<evidence type="ECO:0000256" key="1">
    <source>
        <dbReference type="SAM" id="MobiDB-lite"/>
    </source>
</evidence>
<gene>
    <name evidence="2" type="ORF">XOC_2775</name>
</gene>
<feature type="region of interest" description="Disordered" evidence="1">
    <location>
        <begin position="1"/>
        <end position="20"/>
    </location>
</feature>
<reference evidence="2 3" key="1">
    <citation type="journal article" date="2011" name="J. Bacteriol.">
        <title>Two new complete genome sequences offer insight into host and tissue specificity of plant pathogenic Xanthomonas spp.</title>
        <authorList>
            <person name="Bogdanove A.J."/>
            <person name="Koebnik R."/>
            <person name="Lu H."/>
            <person name="Furutani A."/>
            <person name="Angiuoli S.V."/>
            <person name="Patil P.B."/>
            <person name="Van Sluys M.A."/>
            <person name="Ryan R.P."/>
            <person name="Meyer D.F."/>
            <person name="Han S.W."/>
            <person name="Aparna G."/>
            <person name="Rajaram M."/>
            <person name="Delcher A.L."/>
            <person name="Phillippy A.M."/>
            <person name="Puiu D."/>
            <person name="Schatz M.C."/>
            <person name="Shumway M."/>
            <person name="Sommer D.D."/>
            <person name="Trapnell C."/>
            <person name="Benahmed F."/>
            <person name="Dimitrov G."/>
            <person name="Madupu R."/>
            <person name="Radune D."/>
            <person name="Sullivan S."/>
            <person name="Jha G."/>
            <person name="Ishihara H."/>
            <person name="Lee S.W."/>
            <person name="Pandey A."/>
            <person name="Sharma V."/>
            <person name="Sriariyanun M."/>
            <person name="Szurek B."/>
            <person name="Vera-Cruz C.M."/>
            <person name="Dorman K.S."/>
            <person name="Ronald P.C."/>
            <person name="Verdier V."/>
            <person name="Dow J.M."/>
            <person name="Sonti R.V."/>
            <person name="Tsuge S."/>
            <person name="Brendel V.P."/>
            <person name="Rabinowicz P.D."/>
            <person name="Leach J.E."/>
            <person name="White F.F."/>
            <person name="Salzberg S.L."/>
        </authorList>
    </citation>
    <scope>NUCLEOTIDE SEQUENCE [LARGE SCALE GENOMIC DNA]</scope>
    <source>
        <strain evidence="2 3">BLS256</strain>
    </source>
</reference>
<name>G7TJ63_XANOB</name>
<protein>
    <submittedName>
        <fullName evidence="2">Uncharacterized protein</fullName>
    </submittedName>
</protein>
<dbReference type="HOGENOM" id="CLU_3350472_0_0_6"/>
<organism evidence="2 3">
    <name type="scientific">Xanthomonas oryzae pv. oryzicola (strain BLS256)</name>
    <dbReference type="NCBI Taxonomy" id="383407"/>
    <lineage>
        <taxon>Bacteria</taxon>
        <taxon>Pseudomonadati</taxon>
        <taxon>Pseudomonadota</taxon>
        <taxon>Gammaproteobacteria</taxon>
        <taxon>Lysobacterales</taxon>
        <taxon>Lysobacteraceae</taxon>
        <taxon>Xanthomonas</taxon>
    </lineage>
</organism>
<evidence type="ECO:0000313" key="3">
    <source>
        <dbReference type="Proteomes" id="UP000008851"/>
    </source>
</evidence>
<sequence>MHAAQSRSRKVTPTLRGAPQNTFYEAGCSGLSMTLCQ</sequence>
<dbReference type="EMBL" id="CP003057">
    <property type="protein sequence ID" value="AEQ96882.1"/>
    <property type="molecule type" value="Genomic_DNA"/>
</dbReference>
<dbReference type="AlphaFoldDB" id="G7TJ63"/>
<evidence type="ECO:0000313" key="2">
    <source>
        <dbReference type="EMBL" id="AEQ96882.1"/>
    </source>
</evidence>
<dbReference type="KEGG" id="xor:XOC_2775"/>
<proteinExistence type="predicted"/>